<dbReference type="InterPro" id="IPR023213">
    <property type="entry name" value="CAT-like_dom_sf"/>
</dbReference>
<name>A0A423W584_CYTCH</name>
<organism evidence="2 3">
    <name type="scientific">Cytospora chrysosperma</name>
    <name type="common">Cytospora canker fungus</name>
    <name type="synonym">Sphaeria chrysosperma</name>
    <dbReference type="NCBI Taxonomy" id="252740"/>
    <lineage>
        <taxon>Eukaryota</taxon>
        <taxon>Fungi</taxon>
        <taxon>Dikarya</taxon>
        <taxon>Ascomycota</taxon>
        <taxon>Pezizomycotina</taxon>
        <taxon>Sordariomycetes</taxon>
        <taxon>Sordariomycetidae</taxon>
        <taxon>Diaporthales</taxon>
        <taxon>Cytosporaceae</taxon>
        <taxon>Cytospora</taxon>
    </lineage>
</organism>
<evidence type="ECO:0000256" key="1">
    <source>
        <dbReference type="ARBA" id="ARBA00022679"/>
    </source>
</evidence>
<accession>A0A423W584</accession>
<evidence type="ECO:0000313" key="3">
    <source>
        <dbReference type="Proteomes" id="UP000284375"/>
    </source>
</evidence>
<proteinExistence type="predicted"/>
<dbReference type="EMBL" id="LJZO01000013">
    <property type="protein sequence ID" value="ROV98512.1"/>
    <property type="molecule type" value="Genomic_DNA"/>
</dbReference>
<reference evidence="2 3" key="1">
    <citation type="submission" date="2015-09" db="EMBL/GenBank/DDBJ databases">
        <title>Host preference determinants of Valsa canker pathogens revealed by comparative genomics.</title>
        <authorList>
            <person name="Yin Z."/>
            <person name="Huang L."/>
        </authorList>
    </citation>
    <scope>NUCLEOTIDE SEQUENCE [LARGE SCALE GENOMIC DNA]</scope>
    <source>
        <strain evidence="2 3">YSFL</strain>
    </source>
</reference>
<keyword evidence="3" id="KW-1185">Reference proteome</keyword>
<dbReference type="PANTHER" id="PTHR31642:SF310">
    <property type="entry name" value="FATTY ALCOHOL:CAFFEOYL-COA ACYLTRANSFERASE"/>
    <property type="match status" value="1"/>
</dbReference>
<dbReference type="AlphaFoldDB" id="A0A423W584"/>
<dbReference type="PANTHER" id="PTHR31642">
    <property type="entry name" value="TRICHOTHECENE 3-O-ACETYLTRANSFERASE"/>
    <property type="match status" value="1"/>
</dbReference>
<gene>
    <name evidence="2" type="ORF">VSDG_04327</name>
</gene>
<dbReference type="Pfam" id="PF02458">
    <property type="entry name" value="Transferase"/>
    <property type="match status" value="1"/>
</dbReference>
<dbReference type="GO" id="GO:0016747">
    <property type="term" value="F:acyltransferase activity, transferring groups other than amino-acyl groups"/>
    <property type="evidence" value="ECO:0007669"/>
    <property type="project" value="TreeGrafter"/>
</dbReference>
<comment type="caution">
    <text evidence="2">The sequence shown here is derived from an EMBL/GenBank/DDBJ whole genome shotgun (WGS) entry which is preliminary data.</text>
</comment>
<keyword evidence="1" id="KW-0808">Transferase</keyword>
<dbReference type="InterPro" id="IPR050317">
    <property type="entry name" value="Plant_Fungal_Acyltransferase"/>
</dbReference>
<dbReference type="OrthoDB" id="21502at2759"/>
<protein>
    <submittedName>
        <fullName evidence="2">Uncharacterized protein</fullName>
    </submittedName>
</protein>
<sequence>MSAQEHKYNARYLGHEDTSRLKTRWDNNLIMDWIEYQPNPFEAPEFYEPMAGHDPSQITLSREIREQLGEVWSPGRDFVHPLAHDLFEHEEEKAASKAAFEAAEAVLATLREMGIDDAMGTAQKISPVIMALNFMKAILGGGKPSRPARVPTDEILPLHEFDGRMQVRSIIMGWTMRFDDILDADKLNVTLSRLLEIDAWRKLGGRLREREDGKLEIHVPAEFTLKRPALRFSHETLDMDISRHPLASRLPTPTSDGSVQDGADSFEEFAAPEDAPRCLEDFLTRDVAQLGLHVISFTDATMVSITWPHTMSDALGLTALVTNWARVLAGKKDEVVPLLGVEEDPLATVGKGEVHKAEEPWALRDQILSSFGWVRFILTMLWDAVRIGSCQQHMIYLPARSMQKLRETATNDLAATMATNAAEEDWHPQNIPSGRPFLTENDVLTAWMTRMAAHSLGPRSNRSIAFLNFFEVRSRLPSVFQPAHRAAYVGNFIFASWAHVSALDAQKAPLGAIALRYRALLAAQTTEGQIRGLLRTFRERMAVGKRIGTMRHNSMMVTCTNWTKAKLFDLVDFSPAVVGRGTPFGATEHKPGRPVYYHAVNLRPLAAVKKGGPPKIGTQNGVNILGKDAGGNYWIMAILPPKSWPRIEEELAAM</sequence>
<evidence type="ECO:0000313" key="2">
    <source>
        <dbReference type="EMBL" id="ROV98512.1"/>
    </source>
</evidence>
<dbReference type="Gene3D" id="3.30.559.10">
    <property type="entry name" value="Chloramphenicol acetyltransferase-like domain"/>
    <property type="match status" value="2"/>
</dbReference>
<dbReference type="Proteomes" id="UP000284375">
    <property type="component" value="Unassembled WGS sequence"/>
</dbReference>